<keyword evidence="2" id="KW-1185">Reference proteome</keyword>
<proteinExistence type="predicted"/>
<reference evidence="1" key="1">
    <citation type="submission" date="2023-03" db="EMBL/GenBank/DDBJ databases">
        <title>Massive genome expansion in bonnet fungi (Mycena s.s.) driven by repeated elements and novel gene families across ecological guilds.</title>
        <authorList>
            <consortium name="Lawrence Berkeley National Laboratory"/>
            <person name="Harder C.B."/>
            <person name="Miyauchi S."/>
            <person name="Viragh M."/>
            <person name="Kuo A."/>
            <person name="Thoen E."/>
            <person name="Andreopoulos B."/>
            <person name="Lu D."/>
            <person name="Skrede I."/>
            <person name="Drula E."/>
            <person name="Henrissat B."/>
            <person name="Morin E."/>
            <person name="Kohler A."/>
            <person name="Barry K."/>
            <person name="LaButti K."/>
            <person name="Morin E."/>
            <person name="Salamov A."/>
            <person name="Lipzen A."/>
            <person name="Mereny Z."/>
            <person name="Hegedus B."/>
            <person name="Baldrian P."/>
            <person name="Stursova M."/>
            <person name="Weitz H."/>
            <person name="Taylor A."/>
            <person name="Grigoriev I.V."/>
            <person name="Nagy L.G."/>
            <person name="Martin F."/>
            <person name="Kauserud H."/>
        </authorList>
    </citation>
    <scope>NUCLEOTIDE SEQUENCE</scope>
    <source>
        <strain evidence="1">CBHHK182m</strain>
    </source>
</reference>
<comment type="caution">
    <text evidence="1">The sequence shown here is derived from an EMBL/GenBank/DDBJ whole genome shotgun (WGS) entry which is preliminary data.</text>
</comment>
<dbReference type="EMBL" id="JARKIB010000137">
    <property type="protein sequence ID" value="KAJ7733674.1"/>
    <property type="molecule type" value="Genomic_DNA"/>
</dbReference>
<evidence type="ECO:0000313" key="1">
    <source>
        <dbReference type="EMBL" id="KAJ7733674.1"/>
    </source>
</evidence>
<evidence type="ECO:0000313" key="2">
    <source>
        <dbReference type="Proteomes" id="UP001215598"/>
    </source>
</evidence>
<protein>
    <submittedName>
        <fullName evidence="1">Uncharacterized protein</fullName>
    </submittedName>
</protein>
<accession>A0AAD7MVD2</accession>
<dbReference type="AlphaFoldDB" id="A0AAD7MVD2"/>
<name>A0AAD7MVD2_9AGAR</name>
<organism evidence="1 2">
    <name type="scientific">Mycena metata</name>
    <dbReference type="NCBI Taxonomy" id="1033252"/>
    <lineage>
        <taxon>Eukaryota</taxon>
        <taxon>Fungi</taxon>
        <taxon>Dikarya</taxon>
        <taxon>Basidiomycota</taxon>
        <taxon>Agaricomycotina</taxon>
        <taxon>Agaricomycetes</taxon>
        <taxon>Agaricomycetidae</taxon>
        <taxon>Agaricales</taxon>
        <taxon>Marasmiineae</taxon>
        <taxon>Mycenaceae</taxon>
        <taxon>Mycena</taxon>
    </lineage>
</organism>
<gene>
    <name evidence="1" type="ORF">B0H16DRAFT_1732228</name>
</gene>
<dbReference type="Proteomes" id="UP001215598">
    <property type="component" value="Unassembled WGS sequence"/>
</dbReference>
<sequence>MAHITSRIADSTAFIRSNPIKLLKLPPADSVSTGNKPSTKLIEFLPITFVENVTGQAKAARQSLGFGASHTVADKAAIPEVDIKLWEAPGRVGWVVQKSDVAEVDKGKVKDNFNQVVLDLAKHALTARAFAALTEMIERTKNKANFRLAVFDLGSAERPNDTTNMELSYGLLEENNDINTFNPDKNTKFSAAHHWLTLDDSIFAALRKYISDQLAKHAAEYIAAAKLG</sequence>